<evidence type="ECO:0000313" key="7">
    <source>
        <dbReference type="EMBL" id="AEB06843.1"/>
    </source>
</evidence>
<evidence type="ECO:0000256" key="4">
    <source>
        <dbReference type="ARBA" id="ARBA00022643"/>
    </source>
</evidence>
<evidence type="ECO:0000256" key="1">
    <source>
        <dbReference type="ARBA" id="ARBA00001917"/>
    </source>
</evidence>
<dbReference type="HOGENOM" id="CLU_070764_7_1_11"/>
<evidence type="ECO:0000256" key="3">
    <source>
        <dbReference type="ARBA" id="ARBA00022630"/>
    </source>
</evidence>
<keyword evidence="3" id="KW-0285">Flavoprotein</keyword>
<keyword evidence="5" id="KW-0560">Oxidoreductase</keyword>
<evidence type="ECO:0000259" key="6">
    <source>
        <dbReference type="Pfam" id="PF00881"/>
    </source>
</evidence>
<dbReference type="STRING" id="700015.Corgl_0729"/>
<dbReference type="Pfam" id="PF00881">
    <property type="entry name" value="Nitroreductase"/>
    <property type="match status" value="2"/>
</dbReference>
<dbReference type="Gene3D" id="3.40.109.10">
    <property type="entry name" value="NADH Oxidase"/>
    <property type="match status" value="1"/>
</dbReference>
<feature type="domain" description="Nitroreductase" evidence="6">
    <location>
        <begin position="7"/>
        <end position="59"/>
    </location>
</feature>
<evidence type="ECO:0000313" key="8">
    <source>
        <dbReference type="Proteomes" id="UP000006851"/>
    </source>
</evidence>
<organism evidence="7 8">
    <name type="scientific">Coriobacterium glomerans (strain ATCC 49209 / DSM 20642 / JCM 10262 / PW2)</name>
    <dbReference type="NCBI Taxonomy" id="700015"/>
    <lineage>
        <taxon>Bacteria</taxon>
        <taxon>Bacillati</taxon>
        <taxon>Actinomycetota</taxon>
        <taxon>Coriobacteriia</taxon>
        <taxon>Coriobacteriales</taxon>
        <taxon>Coriobacteriaceae</taxon>
        <taxon>Coriobacterium</taxon>
    </lineage>
</organism>
<dbReference type="InterPro" id="IPR000415">
    <property type="entry name" value="Nitroreductase-like"/>
</dbReference>
<dbReference type="PANTHER" id="PTHR43673:SF2">
    <property type="entry name" value="NITROREDUCTASE"/>
    <property type="match status" value="1"/>
</dbReference>
<sequence length="181" mass="20173">MSFLDLARERYSERRFAPKPVETEKLEAILEAGRLAPTARNSQPQRILVIQSPKGLKEMDRCTPCRFGAPLVLVLGYDITCQAYNPDVVEFGIVDTTIVATHMMLEAQQLGVHSCWVGMIDPSELRRRFNIPGTQRIISVMPMGYPADGSCASALHETSLPIEKLVAYERYQSTKRSGTAS</sequence>
<comment type="similarity">
    <text evidence="2">Belongs to the nitroreductase family.</text>
</comment>
<dbReference type="InterPro" id="IPR029479">
    <property type="entry name" value="Nitroreductase"/>
</dbReference>
<dbReference type="PANTHER" id="PTHR43673">
    <property type="entry name" value="NAD(P)H NITROREDUCTASE YDGI-RELATED"/>
    <property type="match status" value="1"/>
</dbReference>
<feature type="domain" description="Nitroreductase" evidence="6">
    <location>
        <begin position="68"/>
        <end position="145"/>
    </location>
</feature>
<dbReference type="eggNOG" id="COG0778">
    <property type="taxonomic scope" value="Bacteria"/>
</dbReference>
<dbReference type="GO" id="GO:0016491">
    <property type="term" value="F:oxidoreductase activity"/>
    <property type="evidence" value="ECO:0007669"/>
    <property type="project" value="UniProtKB-KW"/>
</dbReference>
<comment type="cofactor">
    <cofactor evidence="1">
        <name>FMN</name>
        <dbReference type="ChEBI" id="CHEBI:58210"/>
    </cofactor>
</comment>
<gene>
    <name evidence="7" type="ordered locus">Corgl_0729</name>
</gene>
<evidence type="ECO:0000256" key="5">
    <source>
        <dbReference type="ARBA" id="ARBA00023002"/>
    </source>
</evidence>
<dbReference type="EMBL" id="CP002628">
    <property type="protein sequence ID" value="AEB06843.1"/>
    <property type="molecule type" value="Genomic_DNA"/>
</dbReference>
<keyword evidence="8" id="KW-1185">Reference proteome</keyword>
<keyword evidence="4" id="KW-0288">FMN</keyword>
<name>F2NBN4_CORGP</name>
<dbReference type="Proteomes" id="UP000006851">
    <property type="component" value="Chromosome"/>
</dbReference>
<evidence type="ECO:0000256" key="2">
    <source>
        <dbReference type="ARBA" id="ARBA00007118"/>
    </source>
</evidence>
<dbReference type="SUPFAM" id="SSF55469">
    <property type="entry name" value="FMN-dependent nitroreductase-like"/>
    <property type="match status" value="1"/>
</dbReference>
<dbReference type="KEGG" id="cgo:Corgl_0729"/>
<dbReference type="RefSeq" id="WP_013708586.1">
    <property type="nucleotide sequence ID" value="NC_015389.1"/>
</dbReference>
<protein>
    <submittedName>
        <fullName evidence="7">Nitroreductase</fullName>
    </submittedName>
</protein>
<dbReference type="AlphaFoldDB" id="F2NBN4"/>
<accession>F2NBN4</accession>
<proteinExistence type="inferred from homology"/>
<dbReference type="CDD" id="cd20609">
    <property type="entry name" value="nitroreductase"/>
    <property type="match status" value="1"/>
</dbReference>
<reference evidence="8" key="1">
    <citation type="journal article" date="2013" name="Stand. Genomic Sci.">
        <title>Complete genome sequence of Coriobacterium glomerans type strain (PW2(T)) from the midgut of Pyrrhocoris apterus L. (red soldier bug).</title>
        <authorList>
            <person name="Stackebrandt E."/>
            <person name="Zeytun A."/>
            <person name="Lapidus A."/>
            <person name="Nolan M."/>
            <person name="Lucas S."/>
            <person name="Hammon N."/>
            <person name="Deshpande S."/>
            <person name="Cheng J.F."/>
            <person name="Tapia R."/>
            <person name="Goodwin L.A."/>
            <person name="Pitluck S."/>
            <person name="Liolios K."/>
            <person name="Pagani I."/>
            <person name="Ivanova N."/>
            <person name="Mavromatis K."/>
            <person name="Mikhailova N."/>
            <person name="Huntemann M."/>
            <person name="Pati A."/>
            <person name="Chen A."/>
            <person name="Palaniappan K."/>
            <person name="Chang Y.J."/>
            <person name="Land M."/>
            <person name="Hauser L."/>
            <person name="Rohde M."/>
            <person name="Pukall R."/>
            <person name="Goker M."/>
            <person name="Detter J.C."/>
            <person name="Woyke T."/>
            <person name="Bristow J."/>
            <person name="Eisen J.A."/>
            <person name="Markowitz V."/>
            <person name="Hugenholtz P."/>
            <person name="Kyrpides N.C."/>
            <person name="Klenk H.P."/>
        </authorList>
    </citation>
    <scope>NUCLEOTIDE SEQUENCE</scope>
    <source>
        <strain evidence="8">ATCC 49209 / DSM 20642 / JCM 10262 / PW2</strain>
    </source>
</reference>